<keyword evidence="2" id="KW-1185">Reference proteome</keyword>
<evidence type="ECO:0000313" key="1">
    <source>
        <dbReference type="EMBL" id="AKO61839.1"/>
    </source>
</evidence>
<accession>A0A0U2DEC2</accession>
<dbReference type="Proteomes" id="UP000224456">
    <property type="component" value="Segment"/>
</dbReference>
<name>A0A0U2DEC2_9CAUD</name>
<dbReference type="EMBL" id="KR698074">
    <property type="protein sequence ID" value="AKO61839.1"/>
    <property type="molecule type" value="Genomic_DNA"/>
</dbReference>
<evidence type="ECO:0000313" key="2">
    <source>
        <dbReference type="Proteomes" id="UP000224456"/>
    </source>
</evidence>
<reference evidence="1 2" key="1">
    <citation type="journal article" date="2016" name="PLoS ONE">
        <title>Three New Escherichia coli Phages from the Human Gut Show Promising Potential for Phage Therapy.</title>
        <authorList>
            <person name="Dalmasso M."/>
            <person name="Strain R."/>
            <person name="Neve H."/>
            <person name="Franz C.M."/>
            <person name="Cousin F.J."/>
            <person name="Ross R.P."/>
            <person name="Hill C."/>
        </authorList>
    </citation>
    <scope>NUCLEOTIDE SEQUENCE [LARGE SCALE GENOMIC DNA]</scope>
</reference>
<organism evidence="1 2">
    <name type="scientific">Escherichia phage APECc02</name>
    <dbReference type="NCBI Taxonomy" id="1655314"/>
    <lineage>
        <taxon>Viruses</taxon>
        <taxon>Duplodnaviria</taxon>
        <taxon>Heunggongvirae</taxon>
        <taxon>Uroviricota</taxon>
        <taxon>Caudoviricetes</taxon>
        <taxon>Vequintavirinae</taxon>
        <taxon>Vequintavirus</taxon>
        <taxon>Vequintavirus nomine</taxon>
        <taxon>Vequintavirus APECc02</taxon>
    </lineage>
</organism>
<protein>
    <submittedName>
        <fullName evidence="1">Uncharacterized protein</fullName>
    </submittedName>
</protein>
<gene>
    <name evidence="1" type="ORF">APCEc02_085</name>
</gene>
<proteinExistence type="predicted"/>
<sequence>MVTVVKNKLFKVTMKIRGAWSVKQGRIPEFEKDFYVVSTSEEAACWQAGYAYARTWYEGYQTGGYDGEIISKGVEEINVLTSEKVFVIVHPDSRVKHYWNARTKTWTPFADSATPLLNQKALDSAPSYGVVEEKLN</sequence>